<evidence type="ECO:0000313" key="2">
    <source>
        <dbReference type="Proteomes" id="UP000187412"/>
    </source>
</evidence>
<proteinExistence type="predicted"/>
<dbReference type="Proteomes" id="UP000187412">
    <property type="component" value="Unassembled WGS sequence"/>
</dbReference>
<keyword evidence="2" id="KW-1185">Reference proteome</keyword>
<reference evidence="1 2" key="1">
    <citation type="submission" date="2016-10" db="EMBL/GenBank/DDBJ databases">
        <title>Paenibacillus species isolates.</title>
        <authorList>
            <person name="Beno S.M."/>
        </authorList>
    </citation>
    <scope>NUCLEOTIDE SEQUENCE [LARGE SCALE GENOMIC DNA]</scope>
    <source>
        <strain evidence="1 2">FSL H7-0744</strain>
    </source>
</reference>
<protein>
    <recommendedName>
        <fullName evidence="3">Restriction endonuclease type IV Mrr domain-containing protein</fullName>
    </recommendedName>
</protein>
<organism evidence="1 2">
    <name type="scientific">Paenibacillus borealis</name>
    <dbReference type="NCBI Taxonomy" id="160799"/>
    <lineage>
        <taxon>Bacteria</taxon>
        <taxon>Bacillati</taxon>
        <taxon>Bacillota</taxon>
        <taxon>Bacilli</taxon>
        <taxon>Bacillales</taxon>
        <taxon>Paenibacillaceae</taxon>
        <taxon>Paenibacillus</taxon>
    </lineage>
</organism>
<name>A0ABX3H9X3_PAEBO</name>
<dbReference type="EMBL" id="MPTB01000016">
    <property type="protein sequence ID" value="OMD47257.1"/>
    <property type="molecule type" value="Genomic_DNA"/>
</dbReference>
<evidence type="ECO:0000313" key="1">
    <source>
        <dbReference type="EMBL" id="OMD47257.1"/>
    </source>
</evidence>
<comment type="caution">
    <text evidence="1">The sequence shown here is derived from an EMBL/GenBank/DDBJ whole genome shotgun (WGS) entry which is preliminary data.</text>
</comment>
<accession>A0ABX3H9X3</accession>
<evidence type="ECO:0008006" key="3">
    <source>
        <dbReference type="Google" id="ProtNLM"/>
    </source>
</evidence>
<gene>
    <name evidence="1" type="ORF">BSK56_13825</name>
</gene>
<dbReference type="RefSeq" id="WP_076111081.1">
    <property type="nucleotide sequence ID" value="NZ_MPTB01000016.1"/>
</dbReference>
<sequence>MNVDSHQLPPIEDEKVFENLLKDIMRVRLKSPDGVLLNGTRGQAQNSIDVFGRDKDTLEWVGVQCKVKEFGKKLTIQDVTKEVAGTAGFNPAISTYIIATTAKRDTQLQQAAAVLSTNQMQVIVWSWEDIADILKEHDFRHVLMKYYHRFFVDAKLMGNTIGKVIILQVGTDGRYISGYHLFIGKTTNHDPHFKNTYIINDMFSKTMDNFSIPAFESDIEYAIQNRHDRKIIVRWINSLNIEDDVIYGDEREFYYTIPSQTLLADFALDEDPSEDSEETD</sequence>